<proteinExistence type="predicted"/>
<dbReference type="EMBL" id="FNNH01000018">
    <property type="protein sequence ID" value="SDW60987.1"/>
    <property type="molecule type" value="Genomic_DNA"/>
</dbReference>
<gene>
    <name evidence="1" type="ORF">SAMN05421882_101853</name>
</gene>
<evidence type="ECO:0000313" key="1">
    <source>
        <dbReference type="EMBL" id="SDW60987.1"/>
    </source>
</evidence>
<organism evidence="1 2">
    <name type="scientific">Nitrosomonas communis</name>
    <dbReference type="NCBI Taxonomy" id="44574"/>
    <lineage>
        <taxon>Bacteria</taxon>
        <taxon>Pseudomonadati</taxon>
        <taxon>Pseudomonadota</taxon>
        <taxon>Betaproteobacteria</taxon>
        <taxon>Nitrosomonadales</taxon>
        <taxon>Nitrosomonadaceae</taxon>
        <taxon>Nitrosomonas</taxon>
    </lineage>
</organism>
<name>A0A1H2UY40_9PROT</name>
<sequence length="106" mass="11913">MQTAHYRLKAPGCIAIYNLAVGFHALDKFIKFSSFRLLHISLGVDFGSFGIRFTTNFLNTLVSGRCDQLIFIDEFRALLAPVLQVISRVISTFLIKQVGFKSVTLK</sequence>
<protein>
    <submittedName>
        <fullName evidence="1">Uncharacterized protein</fullName>
    </submittedName>
</protein>
<dbReference type="AlphaFoldDB" id="A0A1H2UY40"/>
<reference evidence="1 2" key="1">
    <citation type="submission" date="2016-10" db="EMBL/GenBank/DDBJ databases">
        <authorList>
            <person name="de Groot N.N."/>
        </authorList>
    </citation>
    <scope>NUCLEOTIDE SEQUENCE [LARGE SCALE GENOMIC DNA]</scope>
    <source>
        <strain evidence="1 2">Nm110</strain>
    </source>
</reference>
<evidence type="ECO:0000313" key="2">
    <source>
        <dbReference type="Proteomes" id="UP000183454"/>
    </source>
</evidence>
<accession>A0A1H2UY40</accession>
<dbReference type="Proteomes" id="UP000183454">
    <property type="component" value="Unassembled WGS sequence"/>
</dbReference>